<dbReference type="FunFam" id="3.40.50.20:FF:000010">
    <property type="entry name" value="Propionyl-CoA carboxylase subunit alpha"/>
    <property type="match status" value="1"/>
</dbReference>
<keyword evidence="1 5" id="KW-0436">Ligase</keyword>
<evidence type="ECO:0000256" key="3">
    <source>
        <dbReference type="ARBA" id="ARBA00022840"/>
    </source>
</evidence>
<keyword evidence="3" id="KW-0067">ATP-binding</keyword>
<dbReference type="PANTHER" id="PTHR45007">
    <property type="entry name" value="CARBOXYLASE, PUTATIVE (AFU_ORTHOLOGUE AFUA_5G07570)-RELATED"/>
    <property type="match status" value="1"/>
</dbReference>
<dbReference type="InterPro" id="IPR011764">
    <property type="entry name" value="Biotin_carboxylation_dom"/>
</dbReference>
<dbReference type="Gene3D" id="3.30.470.20">
    <property type="entry name" value="ATP-grasp fold, B domain"/>
    <property type="match status" value="1"/>
</dbReference>
<keyword evidence="4" id="KW-0092">Biotin</keyword>
<feature type="non-terminal residue" evidence="5">
    <location>
        <position position="155"/>
    </location>
</feature>
<dbReference type="PANTHER" id="PTHR45007:SF1">
    <property type="entry name" value="CARBOXYLASE, PUTATIVE (AFU_ORTHOLOGUE AFUA_5G07570)-RELATED"/>
    <property type="match status" value="1"/>
</dbReference>
<sequence>MIQKVLIANRGEIAVRVMRSCKEMGIRTVAVFSEADRTARHVMYADEACLIGPAASKESYLNIDNIIKAARQHHADAIHPGYGFLSENADFARRCKEEGIIFIGPAAETMEAMGDKIAARKRMIAAGVPVVPGTEQPLQSAEEAVRICNEIGYPV</sequence>
<dbReference type="PROSITE" id="PS50979">
    <property type="entry name" value="BC"/>
    <property type="match status" value="1"/>
</dbReference>
<keyword evidence="2" id="KW-0547">Nucleotide-binding</keyword>
<name>A0A6I1AT68_PHOVU</name>
<dbReference type="AlphaFoldDB" id="A0A6I1AT68"/>
<organism evidence="5 6">
    <name type="scientific">Phocaeicola vulgatus</name>
    <name type="common">Bacteroides vulgatus</name>
    <dbReference type="NCBI Taxonomy" id="821"/>
    <lineage>
        <taxon>Bacteria</taxon>
        <taxon>Pseudomonadati</taxon>
        <taxon>Bacteroidota</taxon>
        <taxon>Bacteroidia</taxon>
        <taxon>Bacteroidales</taxon>
        <taxon>Bacteroidaceae</taxon>
        <taxon>Phocaeicola</taxon>
    </lineage>
</organism>
<reference evidence="5 6" key="1">
    <citation type="journal article" date="2019" name="Nat. Med.">
        <title>A library of human gut bacterial isolates paired with longitudinal multiomics data enables mechanistic microbiome research.</title>
        <authorList>
            <person name="Poyet M."/>
            <person name="Groussin M."/>
            <person name="Gibbons S.M."/>
            <person name="Avila-Pacheco J."/>
            <person name="Jiang X."/>
            <person name="Kearney S.M."/>
            <person name="Perrotta A.R."/>
            <person name="Berdy B."/>
            <person name="Zhao S."/>
            <person name="Lieberman T.D."/>
            <person name="Swanson P.K."/>
            <person name="Smith M."/>
            <person name="Roesemann S."/>
            <person name="Alexander J.E."/>
            <person name="Rich S.A."/>
            <person name="Livny J."/>
            <person name="Vlamakis H."/>
            <person name="Clish C."/>
            <person name="Bullock K."/>
            <person name="Deik A."/>
            <person name="Scott J."/>
            <person name="Pierce K.A."/>
            <person name="Xavier R.J."/>
            <person name="Alm E.J."/>
        </authorList>
    </citation>
    <scope>NUCLEOTIDE SEQUENCE [LARGE SCALE GENOMIC DNA]</scope>
    <source>
        <strain evidence="5 6">BIOML-A111</strain>
    </source>
</reference>
<dbReference type="SUPFAM" id="SSF56059">
    <property type="entry name" value="Glutathione synthetase ATP-binding domain-like"/>
    <property type="match status" value="1"/>
</dbReference>
<dbReference type="GO" id="GO:0003989">
    <property type="term" value="F:acetyl-CoA carboxylase activity"/>
    <property type="evidence" value="ECO:0007669"/>
    <property type="project" value="UniProtKB-EC"/>
</dbReference>
<evidence type="ECO:0000256" key="4">
    <source>
        <dbReference type="ARBA" id="ARBA00023267"/>
    </source>
</evidence>
<dbReference type="Pfam" id="PF02786">
    <property type="entry name" value="CPSase_L_D2"/>
    <property type="match status" value="1"/>
</dbReference>
<dbReference type="Pfam" id="PF00289">
    <property type="entry name" value="Biotin_carb_N"/>
    <property type="match status" value="1"/>
</dbReference>
<protein>
    <submittedName>
        <fullName evidence="5">Acetyl-CoA carboxylase biotin carboxylase subunit</fullName>
        <ecNumber evidence="5">6.4.1.2</ecNumber>
    </submittedName>
</protein>
<accession>A0A6I1AT68</accession>
<evidence type="ECO:0000256" key="2">
    <source>
        <dbReference type="ARBA" id="ARBA00022741"/>
    </source>
</evidence>
<dbReference type="Proteomes" id="UP000437431">
    <property type="component" value="Unassembled WGS sequence"/>
</dbReference>
<proteinExistence type="predicted"/>
<dbReference type="EMBL" id="WDAY01000100">
    <property type="protein sequence ID" value="KAB6553941.1"/>
    <property type="molecule type" value="Genomic_DNA"/>
</dbReference>
<dbReference type="InterPro" id="IPR016185">
    <property type="entry name" value="PreATP-grasp_dom_sf"/>
</dbReference>
<gene>
    <name evidence="5" type="ORF">GAY79_22535</name>
</gene>
<evidence type="ECO:0000256" key="1">
    <source>
        <dbReference type="ARBA" id="ARBA00022598"/>
    </source>
</evidence>
<dbReference type="SUPFAM" id="SSF52440">
    <property type="entry name" value="PreATP-grasp domain"/>
    <property type="match status" value="1"/>
</dbReference>
<dbReference type="InterPro" id="IPR005479">
    <property type="entry name" value="CPAse_ATP-bd"/>
</dbReference>
<comment type="caution">
    <text evidence="5">The sequence shown here is derived from an EMBL/GenBank/DDBJ whole genome shotgun (WGS) entry which is preliminary data.</text>
</comment>
<dbReference type="InterPro" id="IPR005481">
    <property type="entry name" value="BC-like_N"/>
</dbReference>
<dbReference type="EC" id="6.4.1.2" evidence="5"/>
<evidence type="ECO:0000313" key="5">
    <source>
        <dbReference type="EMBL" id="KAB6553941.1"/>
    </source>
</evidence>
<dbReference type="RefSeq" id="WP_271710175.1">
    <property type="nucleotide sequence ID" value="NZ_JBCHGR010000062.1"/>
</dbReference>
<dbReference type="GO" id="GO:0005524">
    <property type="term" value="F:ATP binding"/>
    <property type="evidence" value="ECO:0007669"/>
    <property type="project" value="UniProtKB-KW"/>
</dbReference>
<evidence type="ECO:0000313" key="6">
    <source>
        <dbReference type="Proteomes" id="UP000437431"/>
    </source>
</evidence>